<dbReference type="GO" id="GO:0051536">
    <property type="term" value="F:iron-sulfur cluster binding"/>
    <property type="evidence" value="ECO:0007669"/>
    <property type="project" value="UniProtKB-KW"/>
</dbReference>
<dbReference type="InterPro" id="IPR017896">
    <property type="entry name" value="4Fe4S_Fe-S-bd"/>
</dbReference>
<dbReference type="AlphaFoldDB" id="A0A1M5C6E4"/>
<keyword evidence="2" id="KW-0408">Iron</keyword>
<dbReference type="InterPro" id="IPR017900">
    <property type="entry name" value="4Fe4S_Fe_S_CS"/>
</dbReference>
<dbReference type="Gene3D" id="1.10.1060.10">
    <property type="entry name" value="Alpha-helical ferredoxin"/>
    <property type="match status" value="1"/>
</dbReference>
<dbReference type="Pfam" id="PF13183">
    <property type="entry name" value="Fer4_8"/>
    <property type="match status" value="1"/>
</dbReference>
<gene>
    <name evidence="5" type="ORF">SAMN02745218_02430</name>
</gene>
<reference evidence="6" key="1">
    <citation type="submission" date="2016-11" db="EMBL/GenBank/DDBJ databases">
        <authorList>
            <person name="Varghese N."/>
            <person name="Submissions S."/>
        </authorList>
    </citation>
    <scope>NUCLEOTIDE SEQUENCE [LARGE SCALE GENOMIC DNA]</scope>
    <source>
        <strain evidence="6">DSM 11792</strain>
    </source>
</reference>
<dbReference type="PROSITE" id="PS00198">
    <property type="entry name" value="4FE4S_FER_1"/>
    <property type="match status" value="2"/>
</dbReference>
<dbReference type="InterPro" id="IPR007525">
    <property type="entry name" value="FrhB_FdhB_C"/>
</dbReference>
<dbReference type="Proteomes" id="UP000184196">
    <property type="component" value="Unassembled WGS sequence"/>
</dbReference>
<feature type="domain" description="4Fe-4S ferredoxin-type" evidence="4">
    <location>
        <begin position="252"/>
        <end position="282"/>
    </location>
</feature>
<organism evidence="5 6">
    <name type="scientific">Desulfofundulus australicus DSM 11792</name>
    <dbReference type="NCBI Taxonomy" id="1121425"/>
    <lineage>
        <taxon>Bacteria</taxon>
        <taxon>Bacillati</taxon>
        <taxon>Bacillota</taxon>
        <taxon>Clostridia</taxon>
        <taxon>Eubacteriales</taxon>
        <taxon>Peptococcaceae</taxon>
        <taxon>Desulfofundulus</taxon>
    </lineage>
</organism>
<evidence type="ECO:0000256" key="1">
    <source>
        <dbReference type="ARBA" id="ARBA00022723"/>
    </source>
</evidence>
<dbReference type="EMBL" id="FQUW01000034">
    <property type="protein sequence ID" value="SHF50216.1"/>
    <property type="molecule type" value="Genomic_DNA"/>
</dbReference>
<evidence type="ECO:0000256" key="2">
    <source>
        <dbReference type="ARBA" id="ARBA00023004"/>
    </source>
</evidence>
<keyword evidence="6" id="KW-1185">Reference proteome</keyword>
<evidence type="ECO:0000313" key="5">
    <source>
        <dbReference type="EMBL" id="SHF50216.1"/>
    </source>
</evidence>
<protein>
    <submittedName>
        <fullName evidence="5">4Fe-4S dicluster domain-containing protein</fullName>
    </submittedName>
</protein>
<keyword evidence="3" id="KW-0411">Iron-sulfur</keyword>
<sequence length="319" mass="36038">MKVQENLRDIARKLLVNKEATLVIGYAPGSEVSRVIPAFIRKEEEVDHLIWNPLCVNNLAKYLLDYNQEPGKVAVVVKGCDSRAIVRLIQDNQIPREKIIILGIPCPGLLDPETVASRLNPNTQILSASLNEQAFSIQTEEGIFTFSRNESLLEKCRSCEHHTPVIADFMLGEEIPPANRVDPFEKVKKLEDLPVKDRSDYWDKQFQRCLRCYACRNVCPACTCRECVFDQAEPCWIAKANNLSENTAFHLIRAFHVAGRCVDCGECDRVCPVNIPLTLLNRKILKDIKDLFNVPTPGTNLNELPPLGSFTNSDPDEFM</sequence>
<evidence type="ECO:0000256" key="3">
    <source>
        <dbReference type="ARBA" id="ARBA00023014"/>
    </source>
</evidence>
<accession>A0A1M5C6E4</accession>
<keyword evidence="1" id="KW-0479">Metal-binding</keyword>
<evidence type="ECO:0000313" key="6">
    <source>
        <dbReference type="Proteomes" id="UP000184196"/>
    </source>
</evidence>
<dbReference type="InterPro" id="IPR009051">
    <property type="entry name" value="Helical_ferredxn"/>
</dbReference>
<dbReference type="GO" id="GO:0046872">
    <property type="term" value="F:metal ion binding"/>
    <property type="evidence" value="ECO:0007669"/>
    <property type="project" value="UniProtKB-KW"/>
</dbReference>
<name>A0A1M5C6E4_9FIRM</name>
<proteinExistence type="predicted"/>
<dbReference type="PROSITE" id="PS51379">
    <property type="entry name" value="4FE4S_FER_2"/>
    <property type="match status" value="1"/>
</dbReference>
<dbReference type="SUPFAM" id="SSF46548">
    <property type="entry name" value="alpha-helical ferredoxin"/>
    <property type="match status" value="1"/>
</dbReference>
<evidence type="ECO:0000259" key="4">
    <source>
        <dbReference type="PROSITE" id="PS51379"/>
    </source>
</evidence>
<dbReference type="Pfam" id="PF04432">
    <property type="entry name" value="FrhB_FdhB_C"/>
    <property type="match status" value="1"/>
</dbReference>